<name>A0A7H0VHF8_9FLAO</name>
<dbReference type="InterPro" id="IPR028994">
    <property type="entry name" value="Integrin_alpha_N"/>
</dbReference>
<dbReference type="EMBL" id="CP060139">
    <property type="protein sequence ID" value="QNR25156.1"/>
    <property type="molecule type" value="Genomic_DNA"/>
</dbReference>
<keyword evidence="2" id="KW-1185">Reference proteome</keyword>
<proteinExistence type="predicted"/>
<gene>
    <name evidence="1" type="ORF">H4K34_04775</name>
</gene>
<sequence length="248" mass="28813">MKNFLLIPAIALVSWTAKGQYPFEKYPTPKYEHYNDWKTFDKSEKERKVHSTLTIPQFFTNGDTLSLQLTSFTDHWLENSIIRIFRNGIETQKLIENMAFVPHGLDTLRVADINGDGLQDIKIISAYMGSGTAAMNVRVIYLFQQSDTGFQKISFADKMSSNRKERDFDGDKNFEIITLNLIGYEGHSYWLFNLFNNQDAGLESVNNQHNYPILIQFLKHPNYEITNKISRDKMKSFALKFPDDYHAQ</sequence>
<accession>A0A7H0VHF8</accession>
<evidence type="ECO:0000313" key="2">
    <source>
        <dbReference type="Proteomes" id="UP000516305"/>
    </source>
</evidence>
<dbReference type="RefSeq" id="WP_210759682.1">
    <property type="nucleotide sequence ID" value="NZ_CP060139.1"/>
</dbReference>
<dbReference type="AlphaFoldDB" id="A0A7H0VHF8"/>
<evidence type="ECO:0000313" key="1">
    <source>
        <dbReference type="EMBL" id="QNR25156.1"/>
    </source>
</evidence>
<protein>
    <recommendedName>
        <fullName evidence="3">VCBS repeat-containing protein</fullName>
    </recommendedName>
</protein>
<evidence type="ECO:0008006" key="3">
    <source>
        <dbReference type="Google" id="ProtNLM"/>
    </source>
</evidence>
<dbReference type="Proteomes" id="UP000516305">
    <property type="component" value="Chromosome"/>
</dbReference>
<dbReference type="SUPFAM" id="SSF69318">
    <property type="entry name" value="Integrin alpha N-terminal domain"/>
    <property type="match status" value="1"/>
</dbReference>
<organism evidence="1 2">
    <name type="scientific">Croceimicrobium hydrocarbonivorans</name>
    <dbReference type="NCBI Taxonomy" id="2761580"/>
    <lineage>
        <taxon>Bacteria</taxon>
        <taxon>Pseudomonadati</taxon>
        <taxon>Bacteroidota</taxon>
        <taxon>Flavobacteriia</taxon>
        <taxon>Flavobacteriales</taxon>
        <taxon>Owenweeksiaceae</taxon>
        <taxon>Croceimicrobium</taxon>
    </lineage>
</organism>
<dbReference type="KEGG" id="chyd:H4K34_04775"/>
<reference evidence="1 2" key="1">
    <citation type="submission" date="2020-08" db="EMBL/GenBank/DDBJ databases">
        <title>Croceimicrobium hydrocarbonivorans gen. nov., sp. nov., a novel marine bacterium isolated from a bacterial consortium that degrades polyethylene terephthalate.</title>
        <authorList>
            <person name="Liu R."/>
        </authorList>
    </citation>
    <scope>NUCLEOTIDE SEQUENCE [LARGE SCALE GENOMIC DNA]</scope>
    <source>
        <strain evidence="1 2">A20-9</strain>
    </source>
</reference>